<evidence type="ECO:0000313" key="2">
    <source>
        <dbReference type="EMBL" id="PUW04722.1"/>
    </source>
</evidence>
<dbReference type="PANTHER" id="PTHR33516">
    <property type="entry name" value="LEXA REPRESSOR"/>
    <property type="match status" value="1"/>
</dbReference>
<name>A0AA45C0U6_CROSK</name>
<dbReference type="PANTHER" id="PTHR33516:SF2">
    <property type="entry name" value="LEXA REPRESSOR-RELATED"/>
    <property type="match status" value="1"/>
</dbReference>
<dbReference type="SUPFAM" id="SSF46785">
    <property type="entry name" value="Winged helix' DNA-binding domain"/>
    <property type="match status" value="1"/>
</dbReference>
<dbReference type="GO" id="GO:0006508">
    <property type="term" value="P:proteolysis"/>
    <property type="evidence" value="ECO:0007669"/>
    <property type="project" value="InterPro"/>
</dbReference>
<protein>
    <submittedName>
        <fullName evidence="2">LexA family transcriptional regulator</fullName>
    </submittedName>
</protein>
<dbReference type="InterPro" id="IPR036388">
    <property type="entry name" value="WH-like_DNA-bd_sf"/>
</dbReference>
<comment type="caution">
    <text evidence="2">The sequence shown here is derived from an EMBL/GenBank/DDBJ whole genome shotgun (WGS) entry which is preliminary data.</text>
</comment>
<accession>A0AA45C0U6</accession>
<reference evidence="2 3" key="1">
    <citation type="submission" date="2017-04" db="EMBL/GenBank/DDBJ databases">
        <title>Cronobacter sakazakii, ST83 Lineage Isolates.</title>
        <authorList>
            <person name="Chase H."/>
            <person name="Tall B."/>
            <person name="Gopinath G."/>
            <person name="Lehner A."/>
        </authorList>
    </citation>
    <scope>NUCLEOTIDE SEQUENCE [LARGE SCALE GENOMIC DNA]</scope>
    <source>
        <strain evidence="2 3">MOD1_Comp15</strain>
    </source>
</reference>
<dbReference type="GO" id="GO:0004252">
    <property type="term" value="F:serine-type endopeptidase activity"/>
    <property type="evidence" value="ECO:0007669"/>
    <property type="project" value="InterPro"/>
</dbReference>
<dbReference type="Gene3D" id="1.10.10.10">
    <property type="entry name" value="Winged helix-like DNA-binding domain superfamily/Winged helix DNA-binding domain"/>
    <property type="match status" value="1"/>
</dbReference>
<gene>
    <name evidence="2" type="ORF">B7T07_12840</name>
</gene>
<sequence length="113" mass="12231">MIIETKKTSLLTSRQQEVLDMLADFQRRNGYPPTQKEVAQLMGAASPNAATDMLRTLEKKGAISLSKGVARGITINGIAREDEAVSLLRAMVESEAKSRDRAVAFLKGRGAIA</sequence>
<dbReference type="AlphaFoldDB" id="A0AA45C0U6"/>
<dbReference type="RefSeq" id="WP_085107546.1">
    <property type="nucleotide sequence ID" value="NZ_NCTP01000003.1"/>
</dbReference>
<dbReference type="InterPro" id="IPR050077">
    <property type="entry name" value="LexA_repressor"/>
</dbReference>
<dbReference type="EMBL" id="NCTU01000005">
    <property type="protein sequence ID" value="PUW04722.1"/>
    <property type="molecule type" value="Genomic_DNA"/>
</dbReference>
<dbReference type="Pfam" id="PF01726">
    <property type="entry name" value="LexA_DNA_bind"/>
    <property type="match status" value="1"/>
</dbReference>
<evidence type="ECO:0000259" key="1">
    <source>
        <dbReference type="Pfam" id="PF01726"/>
    </source>
</evidence>
<dbReference type="Proteomes" id="UP000244856">
    <property type="component" value="Unassembled WGS sequence"/>
</dbReference>
<dbReference type="InterPro" id="IPR036390">
    <property type="entry name" value="WH_DNA-bd_sf"/>
</dbReference>
<feature type="domain" description="LexA repressor DNA-binding" evidence="1">
    <location>
        <begin position="10"/>
        <end position="72"/>
    </location>
</feature>
<evidence type="ECO:0000313" key="3">
    <source>
        <dbReference type="Proteomes" id="UP000244856"/>
    </source>
</evidence>
<organism evidence="2 3">
    <name type="scientific">Cronobacter sakazakii</name>
    <name type="common">Enterobacter sakazakii</name>
    <dbReference type="NCBI Taxonomy" id="28141"/>
    <lineage>
        <taxon>Bacteria</taxon>
        <taxon>Pseudomonadati</taxon>
        <taxon>Pseudomonadota</taxon>
        <taxon>Gammaproteobacteria</taxon>
        <taxon>Enterobacterales</taxon>
        <taxon>Enterobacteriaceae</taxon>
        <taxon>Cronobacter</taxon>
    </lineage>
</organism>
<dbReference type="InterPro" id="IPR006199">
    <property type="entry name" value="LexA_DNA-bd_dom"/>
</dbReference>
<proteinExistence type="predicted"/>